<sequence length="1125" mass="119421">MKKLCCFFWFFLMGIQFVVHAQDDPAFEWAFNTTGTPISGGESNGKEIVVDDFGKVFVLGYFESTADFDFSGNAYNLTSGSGSLFLAKYESNGTLIWAKKIAGTSFSINALPDSDQAFNLSLDSNGDLILSGAFYGTVDFDPGPAVVTVSPDGLSDIFISKFDSNGNFVWVKTMGGSGNSYAKIQSLFLDANNNIYIGGVFDTQADFNPGPGVNVLIAAEGLDGFFARYDSNGNYVWAKSIAGNQGNEYINSIAADSAGNVLIAGNFLYSCDFNPDAGINLLNSVEGSEDAFIAKYNSSGGYLWAKQIGGSANDDVNAVKLDSAGNIYITGVFSGTVDFDPNAGTVTHTSLGAGDVFIAKYNPSGFYLWSKPIGGAGYEEAFSLLLDNNAIYITGWFFGTSDFDPGAGTASLTSNGYNDVFWAKYDITGNYIWGKSLGGVNPSPGEHTSPVYEKGFSLAAGNNGQVFLTGVFFGTADFNPGPGIVNITSGQGYSNAFWGRFDSSGNYLNAVAIGGYGGESFQTGVCVEQGSDGDVYSAGYFYGSCDFDLGPNQSFLNAANSGSMFMAKYNDAGGYLWAKRLEGEGMALVSSMVLDQDENIYVSGTLSGEIDFDPGAGISILNGTEGDEIVSKLFLAKYDSDGKYLWAKAVGSSVISHSFALDPQRNVLVSGYFYGTGDFDPDAGTATLVSDGSSDAFIAKYDVNGHYVWAKRIDNSEQIMPNSVVCDNSGNFYCAGFFSGATDFDPGIPTVVYNSALNQAYNAFLVKYNPNGDFVWVKVPQGEAPIKAKSIAIDPTGNLIVAGTFGFGNINLNPGGSNGNLDGQEAANLYFAKYGSNGGFIWVKGASSQGSSVEANDVSTDALGNVYLTGYFMNRIDFDPNVQNQNILISSALTPDVFFAKYGNNGNFLWAKSIGGDGYDSGTSLSLKNNKLLLTGDFSGEGDFDATSGITALTCLNVNNMFLAKYSLCGNLNNTISLVGNTLTASAVADAYQWIDCNNGGAFINGATSQSFSPSVAGNYAVIITDNNCQVASECHSVLGVDNPGSLNGLVLYPNPTNGDFKIQFPHAFSEITSKITNILGETISVNRFFGEQQVSLSLAQVSEGLYFVEIDYDGYRQDFKVLKK</sequence>
<accession>V6S600</accession>
<dbReference type="SUPFAM" id="SSF50998">
    <property type="entry name" value="Quinoprotein alcohol dehydrogenase-like"/>
    <property type="match status" value="1"/>
</dbReference>
<feature type="signal peptide" evidence="2">
    <location>
        <begin position="1"/>
        <end position="21"/>
    </location>
</feature>
<dbReference type="eggNOG" id="COG3386">
    <property type="taxonomic scope" value="Bacteria"/>
</dbReference>
<dbReference type="EMBL" id="JRLZ01000001">
    <property type="protein sequence ID" value="KGO97096.1"/>
    <property type="molecule type" value="Genomic_DNA"/>
</dbReference>
<dbReference type="Proteomes" id="UP000030149">
    <property type="component" value="Unassembled WGS sequence"/>
</dbReference>
<feature type="domain" description="Secretion system C-terminal sorting" evidence="3">
    <location>
        <begin position="1052"/>
        <end position="1115"/>
    </location>
</feature>
<evidence type="ECO:0000259" key="3">
    <source>
        <dbReference type="Pfam" id="PF18962"/>
    </source>
</evidence>
<comment type="caution">
    <text evidence="4">The sequence shown here is derived from an EMBL/GenBank/DDBJ whole genome shotgun (WGS) entry which is preliminary data.</text>
</comment>
<dbReference type="Pfam" id="PF06739">
    <property type="entry name" value="SBBP"/>
    <property type="match status" value="1"/>
</dbReference>
<reference evidence="5" key="1">
    <citation type="submission" date="2013-09" db="EMBL/GenBank/DDBJ databases">
        <authorList>
            <person name="Zeng Z."/>
            <person name="Chen C."/>
        </authorList>
    </citation>
    <scope>NUCLEOTIDE SEQUENCE [LARGE SCALE GENOMIC DNA]</scope>
    <source>
        <strain evidence="5">DK69</strain>
    </source>
</reference>
<feature type="chain" id="PRO_5004752135" description="Secretion system C-terminal sorting domain-containing protein" evidence="2">
    <location>
        <begin position="22"/>
        <end position="1125"/>
    </location>
</feature>
<dbReference type="InterPro" id="IPR026444">
    <property type="entry name" value="Secre_tail"/>
</dbReference>
<dbReference type="eggNOG" id="COG1520">
    <property type="taxonomic scope" value="Bacteria"/>
</dbReference>
<keyword evidence="1 2" id="KW-0732">Signal</keyword>
<keyword evidence="5" id="KW-1185">Reference proteome</keyword>
<protein>
    <recommendedName>
        <fullName evidence="3">Secretion system C-terminal sorting domain-containing protein</fullName>
    </recommendedName>
</protein>
<dbReference type="Gene3D" id="2.80.10.50">
    <property type="match status" value="1"/>
</dbReference>
<evidence type="ECO:0000256" key="2">
    <source>
        <dbReference type="SAM" id="SignalP"/>
    </source>
</evidence>
<evidence type="ECO:0000256" key="1">
    <source>
        <dbReference type="ARBA" id="ARBA00022729"/>
    </source>
</evidence>
<dbReference type="InterPro" id="IPR010620">
    <property type="entry name" value="SBBP_repeat"/>
</dbReference>
<dbReference type="Pfam" id="PF18962">
    <property type="entry name" value="Por_Secre_tail"/>
    <property type="match status" value="1"/>
</dbReference>
<gene>
    <name evidence="4" type="ORF">Q767_00390</name>
</gene>
<dbReference type="SUPFAM" id="SSF63829">
    <property type="entry name" value="Calcium-dependent phosphotriesterase"/>
    <property type="match status" value="1"/>
</dbReference>
<dbReference type="InterPro" id="IPR052918">
    <property type="entry name" value="Motility_Chemotaxis_Reg"/>
</dbReference>
<name>V6S600_9FLAO</name>
<dbReference type="NCBIfam" id="TIGR04183">
    <property type="entry name" value="Por_Secre_tail"/>
    <property type="match status" value="1"/>
</dbReference>
<dbReference type="RefSeq" id="WP_023574030.1">
    <property type="nucleotide sequence ID" value="NZ_AVCS01000015.1"/>
</dbReference>
<dbReference type="PATRIC" id="fig|1107311.3.peg.2013"/>
<dbReference type="InterPro" id="IPR011047">
    <property type="entry name" value="Quinoprotein_ADH-like_sf"/>
</dbReference>
<dbReference type="PANTHER" id="PTHR35580">
    <property type="entry name" value="CELL SURFACE GLYCOPROTEIN (S-LAYER PROTEIN)-LIKE PROTEIN"/>
    <property type="match status" value="1"/>
</dbReference>
<dbReference type="AlphaFoldDB" id="V6S600"/>
<dbReference type="STRING" id="1107311.Q767_00390"/>
<evidence type="ECO:0000313" key="5">
    <source>
        <dbReference type="Proteomes" id="UP000030149"/>
    </source>
</evidence>
<dbReference type="OrthoDB" id="9792152at2"/>
<reference evidence="4 5" key="2">
    <citation type="journal article" date="2015" name="Stand. Genomic Sci.">
        <title>High quality draft genomic sequence of Flavobacterium enshiense DK69(T) and comparison among Flavobacterium genomes.</title>
        <authorList>
            <person name="Zeng Z."/>
            <person name="Chen C."/>
            <person name="Du H."/>
            <person name="Wang G."/>
            <person name="Li M."/>
        </authorList>
    </citation>
    <scope>NUCLEOTIDE SEQUENCE [LARGE SCALE GENOMIC DNA]</scope>
    <source>
        <strain evidence="4 5">DK69</strain>
    </source>
</reference>
<dbReference type="PANTHER" id="PTHR35580:SF1">
    <property type="entry name" value="PHYTASE-LIKE DOMAIN-CONTAINING PROTEIN"/>
    <property type="match status" value="1"/>
</dbReference>
<proteinExistence type="predicted"/>
<organism evidence="4 5">
    <name type="scientific">Flavobacterium enshiense DK69</name>
    <dbReference type="NCBI Taxonomy" id="1107311"/>
    <lineage>
        <taxon>Bacteria</taxon>
        <taxon>Pseudomonadati</taxon>
        <taxon>Bacteroidota</taxon>
        <taxon>Flavobacteriia</taxon>
        <taxon>Flavobacteriales</taxon>
        <taxon>Flavobacteriaceae</taxon>
        <taxon>Flavobacterium</taxon>
    </lineage>
</organism>
<evidence type="ECO:0000313" key="4">
    <source>
        <dbReference type="EMBL" id="KGO97096.1"/>
    </source>
</evidence>
<dbReference type="eggNOG" id="COG5306">
    <property type="taxonomic scope" value="Bacteria"/>
</dbReference>